<feature type="compositionally biased region" description="Basic and acidic residues" evidence="1">
    <location>
        <begin position="16"/>
        <end position="30"/>
    </location>
</feature>
<evidence type="ECO:0000313" key="2">
    <source>
        <dbReference type="EMBL" id="KAL3867181.1"/>
    </source>
</evidence>
<proteinExistence type="predicted"/>
<feature type="non-terminal residue" evidence="2">
    <location>
        <position position="54"/>
    </location>
</feature>
<reference evidence="2 3" key="1">
    <citation type="submission" date="2024-11" db="EMBL/GenBank/DDBJ databases">
        <title>Chromosome-level genome assembly of the freshwater bivalve Anodonta woodiana.</title>
        <authorList>
            <person name="Chen X."/>
        </authorList>
    </citation>
    <scope>NUCLEOTIDE SEQUENCE [LARGE SCALE GENOMIC DNA]</scope>
    <source>
        <strain evidence="2">MN2024</strain>
        <tissue evidence="2">Gills</tissue>
    </source>
</reference>
<feature type="region of interest" description="Disordered" evidence="1">
    <location>
        <begin position="1"/>
        <end position="31"/>
    </location>
</feature>
<gene>
    <name evidence="2" type="ORF">ACJMK2_044403</name>
</gene>
<accession>A0ABD3W0J5</accession>
<sequence length="54" mass="6115">ELRKELSTLNITSENNKSEMKNITRDKISDNSKLQHSLNGISSLRGSLNKRDSI</sequence>
<feature type="non-terminal residue" evidence="2">
    <location>
        <position position="1"/>
    </location>
</feature>
<dbReference type="Proteomes" id="UP001634394">
    <property type="component" value="Unassembled WGS sequence"/>
</dbReference>
<name>A0ABD3W0J5_SINWO</name>
<evidence type="ECO:0000313" key="3">
    <source>
        <dbReference type="Proteomes" id="UP001634394"/>
    </source>
</evidence>
<protein>
    <submittedName>
        <fullName evidence="2">Uncharacterized protein</fullName>
    </submittedName>
</protein>
<organism evidence="2 3">
    <name type="scientific">Sinanodonta woodiana</name>
    <name type="common">Chinese pond mussel</name>
    <name type="synonym">Anodonta woodiana</name>
    <dbReference type="NCBI Taxonomy" id="1069815"/>
    <lineage>
        <taxon>Eukaryota</taxon>
        <taxon>Metazoa</taxon>
        <taxon>Spiralia</taxon>
        <taxon>Lophotrochozoa</taxon>
        <taxon>Mollusca</taxon>
        <taxon>Bivalvia</taxon>
        <taxon>Autobranchia</taxon>
        <taxon>Heteroconchia</taxon>
        <taxon>Palaeoheterodonta</taxon>
        <taxon>Unionida</taxon>
        <taxon>Unionoidea</taxon>
        <taxon>Unionidae</taxon>
        <taxon>Unioninae</taxon>
        <taxon>Sinanodonta</taxon>
    </lineage>
</organism>
<dbReference type="EMBL" id="JBJQND010000009">
    <property type="protein sequence ID" value="KAL3867181.1"/>
    <property type="molecule type" value="Genomic_DNA"/>
</dbReference>
<comment type="caution">
    <text evidence="2">The sequence shown here is derived from an EMBL/GenBank/DDBJ whole genome shotgun (WGS) entry which is preliminary data.</text>
</comment>
<evidence type="ECO:0000256" key="1">
    <source>
        <dbReference type="SAM" id="MobiDB-lite"/>
    </source>
</evidence>
<dbReference type="AlphaFoldDB" id="A0ABD3W0J5"/>
<keyword evidence="3" id="KW-1185">Reference proteome</keyword>